<dbReference type="OrthoDB" id="9768048at2"/>
<dbReference type="GO" id="GO:0008713">
    <property type="term" value="F:ADP-heptose-lipopolysaccharide heptosyltransferase activity"/>
    <property type="evidence" value="ECO:0007669"/>
    <property type="project" value="TreeGrafter"/>
</dbReference>
<gene>
    <name evidence="3" type="ORF">E0F88_02530</name>
</gene>
<reference evidence="3 4" key="1">
    <citation type="submission" date="2019-03" db="EMBL/GenBank/DDBJ databases">
        <title>Dyadobacter AR-3-6 sp. nov., isolated from arctic soil.</title>
        <authorList>
            <person name="Chaudhary D.K."/>
        </authorList>
    </citation>
    <scope>NUCLEOTIDE SEQUENCE [LARGE SCALE GENOMIC DNA]</scope>
    <source>
        <strain evidence="3 4">AR-3-6</strain>
    </source>
</reference>
<dbReference type="GO" id="GO:0009244">
    <property type="term" value="P:lipopolysaccharide core region biosynthetic process"/>
    <property type="evidence" value="ECO:0007669"/>
    <property type="project" value="TreeGrafter"/>
</dbReference>
<dbReference type="Gene3D" id="3.40.50.2000">
    <property type="entry name" value="Glycogen Phosphorylase B"/>
    <property type="match status" value="2"/>
</dbReference>
<dbReference type="PANTHER" id="PTHR30160:SF1">
    <property type="entry name" value="LIPOPOLYSACCHARIDE 1,2-N-ACETYLGLUCOSAMINETRANSFERASE-RELATED"/>
    <property type="match status" value="1"/>
</dbReference>
<dbReference type="PANTHER" id="PTHR30160">
    <property type="entry name" value="TETRAACYLDISACCHARIDE 4'-KINASE-RELATED"/>
    <property type="match status" value="1"/>
</dbReference>
<name>A0A4R5DV80_9BACT</name>
<keyword evidence="1" id="KW-0328">Glycosyltransferase</keyword>
<evidence type="ECO:0000256" key="2">
    <source>
        <dbReference type="ARBA" id="ARBA00022679"/>
    </source>
</evidence>
<dbReference type="Proteomes" id="UP000294850">
    <property type="component" value="Unassembled WGS sequence"/>
</dbReference>
<keyword evidence="4" id="KW-1185">Reference proteome</keyword>
<keyword evidence="2 3" id="KW-0808">Transferase</keyword>
<proteinExistence type="predicted"/>
<dbReference type="EMBL" id="SMFL01000001">
    <property type="protein sequence ID" value="TDE18432.1"/>
    <property type="molecule type" value="Genomic_DNA"/>
</dbReference>
<comment type="caution">
    <text evidence="3">The sequence shown here is derived from an EMBL/GenBank/DDBJ whole genome shotgun (WGS) entry which is preliminary data.</text>
</comment>
<dbReference type="GO" id="GO:0005829">
    <property type="term" value="C:cytosol"/>
    <property type="evidence" value="ECO:0007669"/>
    <property type="project" value="TreeGrafter"/>
</dbReference>
<accession>A0A4R5DV80</accession>
<organism evidence="3 4">
    <name type="scientific">Dyadobacter psychrotolerans</name>
    <dbReference type="NCBI Taxonomy" id="2541721"/>
    <lineage>
        <taxon>Bacteria</taxon>
        <taxon>Pseudomonadati</taxon>
        <taxon>Bacteroidota</taxon>
        <taxon>Cytophagia</taxon>
        <taxon>Cytophagales</taxon>
        <taxon>Spirosomataceae</taxon>
        <taxon>Dyadobacter</taxon>
    </lineage>
</organism>
<sequence length="328" mass="38127">MSKPVKFLILRFSSIGDIILTTPVIRCLKQQYANAEIHYFTKKKFGFLLEDNHYVDKLWLLDASLTELLPSIYKENFDYIIDLHTNLRTMNIKWKLGKPSFSFDKLNIQKFLLTNFRINRLPDIHIVDRYLATLQTFGVKNDNAGLDYFVPLKDKIQPEQIAETHRNRFVAYAIGGQHFTKKLPVHRMIELCRKINYPVILLGGKEDFEEGEAIRTALGDQLILNACGKFNFNQSASIISHSWFVFSHDTGLMHVASAFKKKVYSIWGNTIPAFGMYPYKTEFKVIENNNLSCRPCSKIGYKECPKKHFKCMNELFFDFVIEELDAQP</sequence>
<dbReference type="InterPro" id="IPR002201">
    <property type="entry name" value="Glyco_trans_9"/>
</dbReference>
<evidence type="ECO:0000256" key="1">
    <source>
        <dbReference type="ARBA" id="ARBA00022676"/>
    </source>
</evidence>
<dbReference type="RefSeq" id="WP_131956332.1">
    <property type="nucleotide sequence ID" value="NZ_SMFL01000001.1"/>
</dbReference>
<dbReference type="Pfam" id="PF01075">
    <property type="entry name" value="Glyco_transf_9"/>
    <property type="match status" value="1"/>
</dbReference>
<dbReference type="CDD" id="cd03789">
    <property type="entry name" value="GT9_LPS_heptosyltransferase"/>
    <property type="match status" value="1"/>
</dbReference>
<dbReference type="InterPro" id="IPR051199">
    <property type="entry name" value="LPS_LOS_Heptosyltrfase"/>
</dbReference>
<dbReference type="AlphaFoldDB" id="A0A4R5DV80"/>
<dbReference type="SUPFAM" id="SSF53756">
    <property type="entry name" value="UDP-Glycosyltransferase/glycogen phosphorylase"/>
    <property type="match status" value="1"/>
</dbReference>
<evidence type="ECO:0000313" key="3">
    <source>
        <dbReference type="EMBL" id="TDE18432.1"/>
    </source>
</evidence>
<protein>
    <submittedName>
        <fullName evidence="3">Glycosyltransferase family 9 protein</fullName>
    </submittedName>
</protein>
<evidence type="ECO:0000313" key="4">
    <source>
        <dbReference type="Proteomes" id="UP000294850"/>
    </source>
</evidence>